<evidence type="ECO:0000313" key="7">
    <source>
        <dbReference type="Proteomes" id="UP000244336"/>
    </source>
</evidence>
<dbReference type="GO" id="GO:0005634">
    <property type="term" value="C:nucleus"/>
    <property type="evidence" value="ECO:0007669"/>
    <property type="project" value="TreeGrafter"/>
</dbReference>
<proteinExistence type="inferred from homology"/>
<dbReference type="EMBL" id="CM009754">
    <property type="protein sequence ID" value="PUZ50588.1"/>
    <property type="molecule type" value="Genomic_DNA"/>
</dbReference>
<dbReference type="GO" id="GO:0006508">
    <property type="term" value="P:proteolysis"/>
    <property type="evidence" value="ECO:0007669"/>
    <property type="project" value="UniProtKB-KW"/>
</dbReference>
<dbReference type="SUPFAM" id="SSF54001">
    <property type="entry name" value="Cysteine proteinases"/>
    <property type="match status" value="1"/>
</dbReference>
<organism evidence="6 7">
    <name type="scientific">Panicum hallii var. hallii</name>
    <dbReference type="NCBI Taxonomy" id="1504633"/>
    <lineage>
        <taxon>Eukaryota</taxon>
        <taxon>Viridiplantae</taxon>
        <taxon>Streptophyta</taxon>
        <taxon>Embryophyta</taxon>
        <taxon>Tracheophyta</taxon>
        <taxon>Spermatophyta</taxon>
        <taxon>Magnoliopsida</taxon>
        <taxon>Liliopsida</taxon>
        <taxon>Poales</taxon>
        <taxon>Poaceae</taxon>
        <taxon>PACMAD clade</taxon>
        <taxon>Panicoideae</taxon>
        <taxon>Panicodae</taxon>
        <taxon>Paniceae</taxon>
        <taxon>Panicinae</taxon>
        <taxon>Panicum</taxon>
        <taxon>Panicum sect. Panicum</taxon>
    </lineage>
</organism>
<comment type="similarity">
    <text evidence="1">Belongs to the peptidase C48 family.</text>
</comment>
<evidence type="ECO:0000256" key="4">
    <source>
        <dbReference type="ARBA" id="ARBA00022807"/>
    </source>
</evidence>
<evidence type="ECO:0000256" key="2">
    <source>
        <dbReference type="ARBA" id="ARBA00022670"/>
    </source>
</evidence>
<name>A0A2T7D4S3_9POAL</name>
<dbReference type="InterPro" id="IPR038765">
    <property type="entry name" value="Papain-like_cys_pep_sf"/>
</dbReference>
<dbReference type="GO" id="GO:0016929">
    <property type="term" value="F:deSUMOylase activity"/>
    <property type="evidence" value="ECO:0007669"/>
    <property type="project" value="TreeGrafter"/>
</dbReference>
<dbReference type="AlphaFoldDB" id="A0A2T7D4S3"/>
<keyword evidence="7" id="KW-1185">Reference proteome</keyword>
<dbReference type="Gramene" id="PUZ50588">
    <property type="protein sequence ID" value="PUZ50588"/>
    <property type="gene ID" value="GQ55_6G069300"/>
</dbReference>
<evidence type="ECO:0000259" key="5">
    <source>
        <dbReference type="Pfam" id="PF02902"/>
    </source>
</evidence>
<keyword evidence="3" id="KW-0378">Hydrolase</keyword>
<dbReference type="Proteomes" id="UP000244336">
    <property type="component" value="Chromosome 6"/>
</dbReference>
<accession>A0A2T7D4S3</accession>
<dbReference type="GO" id="GO:0016926">
    <property type="term" value="P:protein desumoylation"/>
    <property type="evidence" value="ECO:0007669"/>
    <property type="project" value="TreeGrafter"/>
</dbReference>
<evidence type="ECO:0000256" key="1">
    <source>
        <dbReference type="ARBA" id="ARBA00005234"/>
    </source>
</evidence>
<dbReference type="STRING" id="1504633.A0A2T7D4S3"/>
<dbReference type="PANTHER" id="PTHR12606">
    <property type="entry name" value="SENTRIN/SUMO-SPECIFIC PROTEASE"/>
    <property type="match status" value="1"/>
</dbReference>
<gene>
    <name evidence="6" type="ORF">GQ55_6G069300</name>
</gene>
<dbReference type="InterPro" id="IPR003653">
    <property type="entry name" value="Peptidase_C48_C"/>
</dbReference>
<evidence type="ECO:0000256" key="3">
    <source>
        <dbReference type="ARBA" id="ARBA00022801"/>
    </source>
</evidence>
<dbReference type="Gene3D" id="3.40.395.10">
    <property type="entry name" value="Adenoviral Proteinase, Chain A"/>
    <property type="match status" value="1"/>
</dbReference>
<evidence type="ECO:0000313" key="6">
    <source>
        <dbReference type="EMBL" id="PUZ50588.1"/>
    </source>
</evidence>
<dbReference type="Pfam" id="PF02902">
    <property type="entry name" value="Peptidase_C48"/>
    <property type="match status" value="1"/>
</dbReference>
<feature type="domain" description="Ubiquitin-like protease family profile" evidence="5">
    <location>
        <begin position="126"/>
        <end position="159"/>
    </location>
</feature>
<keyword evidence="2" id="KW-0645">Protease</keyword>
<protein>
    <recommendedName>
        <fullName evidence="5">Ubiquitin-like protease family profile domain-containing protein</fullName>
    </recommendedName>
</protein>
<keyword evidence="4" id="KW-0788">Thiol protease</keyword>
<sequence length="221" mass="25591">MLEEVCTLKVVSRYNKPKKVHTNKVISQDYICTKEDKDIIEKIKSQPLKKVLVHINGAFLTRELLECLFHKTAHVDGDAEEHLRNRKGGKVFLENTFISSILKRDGDIDVEQINTKQDTIQKRRLTQIFIPINIKMSRWYLAVVNAQEHEIHVLDSLSCAMHQEDLKKILIGLQRQISIVAGLKELKNHMWKDVQVAKWPIIEKITRPMQTDGYITASLTN</sequence>
<reference evidence="6 7" key="1">
    <citation type="submission" date="2018-04" db="EMBL/GenBank/DDBJ databases">
        <title>WGS assembly of Panicum hallii var. hallii HAL2.</title>
        <authorList>
            <person name="Lovell J."/>
            <person name="Jenkins J."/>
            <person name="Lowry D."/>
            <person name="Mamidi S."/>
            <person name="Sreedasyam A."/>
            <person name="Weng X."/>
            <person name="Barry K."/>
            <person name="Bonette J."/>
            <person name="Campitelli B."/>
            <person name="Daum C."/>
            <person name="Gordon S."/>
            <person name="Gould B."/>
            <person name="Lipzen A."/>
            <person name="MacQueen A."/>
            <person name="Palacio-Mejia J."/>
            <person name="Plott C."/>
            <person name="Shakirov E."/>
            <person name="Shu S."/>
            <person name="Yoshinaga Y."/>
            <person name="Zane M."/>
            <person name="Rokhsar D."/>
            <person name="Grimwood J."/>
            <person name="Schmutz J."/>
            <person name="Juenger T."/>
        </authorList>
    </citation>
    <scope>NUCLEOTIDE SEQUENCE [LARGE SCALE GENOMIC DNA]</scope>
    <source>
        <strain evidence="7">cv. HAL2</strain>
    </source>
</reference>
<dbReference type="PANTHER" id="PTHR12606:SF155">
    <property type="entry name" value="OS04G0316900 PROTEIN"/>
    <property type="match status" value="1"/>
</dbReference>